<dbReference type="GO" id="GO:0012505">
    <property type="term" value="C:endomembrane system"/>
    <property type="evidence" value="ECO:0007669"/>
    <property type="project" value="UniProtKB-SubCell"/>
</dbReference>
<keyword evidence="5 7" id="KW-1133">Transmembrane helix</keyword>
<evidence type="ECO:0000313" key="10">
    <source>
        <dbReference type="Proteomes" id="UP001211907"/>
    </source>
</evidence>
<feature type="transmembrane region" description="Helical" evidence="7">
    <location>
        <begin position="245"/>
        <end position="262"/>
    </location>
</feature>
<feature type="transmembrane region" description="Helical" evidence="7">
    <location>
        <begin position="141"/>
        <end position="162"/>
    </location>
</feature>
<dbReference type="Gene3D" id="1.20.1250.20">
    <property type="entry name" value="MFS general substrate transporter like domains"/>
    <property type="match status" value="1"/>
</dbReference>
<feature type="transmembrane region" description="Helical" evidence="7">
    <location>
        <begin position="204"/>
        <end position="224"/>
    </location>
</feature>
<dbReference type="Gene3D" id="1.20.1720.10">
    <property type="entry name" value="Multidrug resistance protein D"/>
    <property type="match status" value="1"/>
</dbReference>
<dbReference type="FunFam" id="1.20.1720.10:FF:000013">
    <property type="entry name" value="Related to multidrug resistance proteins"/>
    <property type="match status" value="1"/>
</dbReference>
<dbReference type="InterPro" id="IPR020846">
    <property type="entry name" value="MFS_dom"/>
</dbReference>
<evidence type="ECO:0000256" key="7">
    <source>
        <dbReference type="SAM" id="Phobius"/>
    </source>
</evidence>
<dbReference type="Pfam" id="PF07690">
    <property type="entry name" value="MFS_1"/>
    <property type="match status" value="1"/>
</dbReference>
<protein>
    <recommendedName>
        <fullName evidence="8">Major facilitator superfamily (MFS) profile domain-containing protein</fullName>
    </recommendedName>
</protein>
<name>A0AAD5T4L3_9FUNG</name>
<feature type="transmembrane region" description="Helical" evidence="7">
    <location>
        <begin position="274"/>
        <end position="291"/>
    </location>
</feature>
<reference evidence="9" key="1">
    <citation type="submission" date="2020-05" db="EMBL/GenBank/DDBJ databases">
        <title>Phylogenomic resolution of chytrid fungi.</title>
        <authorList>
            <person name="Stajich J.E."/>
            <person name="Amses K."/>
            <person name="Simmons R."/>
            <person name="Seto K."/>
            <person name="Myers J."/>
            <person name="Bonds A."/>
            <person name="Quandt C.A."/>
            <person name="Barry K."/>
            <person name="Liu P."/>
            <person name="Grigoriev I."/>
            <person name="Longcore J.E."/>
            <person name="James T.Y."/>
        </authorList>
    </citation>
    <scope>NUCLEOTIDE SEQUENCE</scope>
    <source>
        <strain evidence="9">JEL0513</strain>
    </source>
</reference>
<feature type="transmembrane region" description="Helical" evidence="7">
    <location>
        <begin position="351"/>
        <end position="368"/>
    </location>
</feature>
<sequence length="562" mass="59602">MTFETVETDETAAGEIELQVAKGQSPKPDVVEILDSNQSVPPLSKFAFAMVFVGLALGVFLASLDQTIVAVALQAIAAEFDNLDQINWIATGYLLTSTAFIPVYGQLADILGRKTSFLLAISIFEIGSLLCGVAVSMNMLIAARAIAGIGGSGIFSLVMIIVSDLTTQKERGQYMGIIGAVFGVASVVGPLLGGVFVDYVSWRWVFYINLPFGVFTIGVVVLFLRLPNNNKESLLESLKRIDWTGTLLLIAAVICLLIPIQGGGSQYAWNSPTVIALFVVGFLLVFAFIYVEGWVAKNPVLPFKLFKNRQTVFSFVTIFWLGCGFLVIVFYSPLWFQIVLGSTATQAGIKTIPNVMGLVVLAISSGLVASVTGHFFPFIPLSAVLMAVGAGLLSTMRENAANWQPILYLIISGSGLGSGVQTILISAQISVGAESLAGVTATTNFFQTIGAVIGLAITSSLFNNNLVNNIENALVAYNTSLAALQPAGILNPSIVFTSPASIHNASIVADGSALQVALVHGYLDTLSPLFHLPIIFAALMLISSIFVKKDKLEQGTEIAIGA</sequence>
<comment type="similarity">
    <text evidence="2">Belongs to the major facilitator superfamily.</text>
</comment>
<evidence type="ECO:0000259" key="8">
    <source>
        <dbReference type="PROSITE" id="PS50850"/>
    </source>
</evidence>
<evidence type="ECO:0000256" key="2">
    <source>
        <dbReference type="ARBA" id="ARBA00008335"/>
    </source>
</evidence>
<accession>A0AAD5T4L3</accession>
<feature type="transmembrane region" description="Helical" evidence="7">
    <location>
        <begin position="375"/>
        <end position="394"/>
    </location>
</feature>
<evidence type="ECO:0000256" key="4">
    <source>
        <dbReference type="ARBA" id="ARBA00022692"/>
    </source>
</evidence>
<evidence type="ECO:0000256" key="1">
    <source>
        <dbReference type="ARBA" id="ARBA00004127"/>
    </source>
</evidence>
<dbReference type="PROSITE" id="PS50850">
    <property type="entry name" value="MFS"/>
    <property type="match status" value="1"/>
</dbReference>
<dbReference type="GO" id="GO:0022857">
    <property type="term" value="F:transmembrane transporter activity"/>
    <property type="evidence" value="ECO:0007669"/>
    <property type="project" value="InterPro"/>
</dbReference>
<feature type="domain" description="Major facilitator superfamily (MFS) profile" evidence="8">
    <location>
        <begin position="51"/>
        <end position="552"/>
    </location>
</feature>
<dbReference type="AlphaFoldDB" id="A0AAD5T4L3"/>
<dbReference type="SUPFAM" id="SSF103473">
    <property type="entry name" value="MFS general substrate transporter"/>
    <property type="match status" value="1"/>
</dbReference>
<keyword evidence="4 7" id="KW-0812">Transmembrane</keyword>
<feature type="transmembrane region" description="Helical" evidence="7">
    <location>
        <begin position="529"/>
        <end position="547"/>
    </location>
</feature>
<dbReference type="InterPro" id="IPR036259">
    <property type="entry name" value="MFS_trans_sf"/>
</dbReference>
<proteinExistence type="inferred from homology"/>
<dbReference type="InterPro" id="IPR011701">
    <property type="entry name" value="MFS"/>
</dbReference>
<feature type="transmembrane region" description="Helical" evidence="7">
    <location>
        <begin position="312"/>
        <end position="331"/>
    </location>
</feature>
<evidence type="ECO:0000256" key="6">
    <source>
        <dbReference type="ARBA" id="ARBA00023136"/>
    </source>
</evidence>
<dbReference type="GO" id="GO:0005886">
    <property type="term" value="C:plasma membrane"/>
    <property type="evidence" value="ECO:0007669"/>
    <property type="project" value="TreeGrafter"/>
</dbReference>
<feature type="transmembrane region" description="Helical" evidence="7">
    <location>
        <begin position="406"/>
        <end position="424"/>
    </location>
</feature>
<dbReference type="PANTHER" id="PTHR23501:SF198">
    <property type="entry name" value="AZOLE RESISTANCE PROTEIN 1-RELATED"/>
    <property type="match status" value="1"/>
</dbReference>
<feature type="transmembrane region" description="Helical" evidence="7">
    <location>
        <begin position="85"/>
        <end position="105"/>
    </location>
</feature>
<organism evidence="9 10">
    <name type="scientific">Physocladia obscura</name>
    <dbReference type="NCBI Taxonomy" id="109957"/>
    <lineage>
        <taxon>Eukaryota</taxon>
        <taxon>Fungi</taxon>
        <taxon>Fungi incertae sedis</taxon>
        <taxon>Chytridiomycota</taxon>
        <taxon>Chytridiomycota incertae sedis</taxon>
        <taxon>Chytridiomycetes</taxon>
        <taxon>Chytridiales</taxon>
        <taxon>Chytriomycetaceae</taxon>
        <taxon>Physocladia</taxon>
    </lineage>
</organism>
<keyword evidence="3" id="KW-0813">Transport</keyword>
<feature type="transmembrane region" description="Helical" evidence="7">
    <location>
        <begin position="436"/>
        <end position="457"/>
    </location>
</feature>
<gene>
    <name evidence="9" type="ORF">HK100_000316</name>
</gene>
<dbReference type="EMBL" id="JADGJH010001060">
    <property type="protein sequence ID" value="KAJ3119443.1"/>
    <property type="molecule type" value="Genomic_DNA"/>
</dbReference>
<evidence type="ECO:0000256" key="3">
    <source>
        <dbReference type="ARBA" id="ARBA00022448"/>
    </source>
</evidence>
<feature type="transmembrane region" description="Helical" evidence="7">
    <location>
        <begin position="117"/>
        <end position="135"/>
    </location>
</feature>
<keyword evidence="10" id="KW-1185">Reference proteome</keyword>
<keyword evidence="6 7" id="KW-0472">Membrane</keyword>
<evidence type="ECO:0000313" key="9">
    <source>
        <dbReference type="EMBL" id="KAJ3119443.1"/>
    </source>
</evidence>
<feature type="transmembrane region" description="Helical" evidence="7">
    <location>
        <begin position="46"/>
        <end position="73"/>
    </location>
</feature>
<dbReference type="PRINTS" id="PR01036">
    <property type="entry name" value="TCRTETB"/>
</dbReference>
<evidence type="ECO:0000256" key="5">
    <source>
        <dbReference type="ARBA" id="ARBA00022989"/>
    </source>
</evidence>
<feature type="transmembrane region" description="Helical" evidence="7">
    <location>
        <begin position="174"/>
        <end position="192"/>
    </location>
</feature>
<dbReference type="CDD" id="cd17502">
    <property type="entry name" value="MFS_Azr1_MDR_like"/>
    <property type="match status" value="1"/>
</dbReference>
<comment type="caution">
    <text evidence="9">The sequence shown here is derived from an EMBL/GenBank/DDBJ whole genome shotgun (WGS) entry which is preliminary data.</text>
</comment>
<dbReference type="Proteomes" id="UP001211907">
    <property type="component" value="Unassembled WGS sequence"/>
</dbReference>
<dbReference type="PANTHER" id="PTHR23501">
    <property type="entry name" value="MAJOR FACILITATOR SUPERFAMILY"/>
    <property type="match status" value="1"/>
</dbReference>
<comment type="subcellular location">
    <subcellularLocation>
        <location evidence="1">Endomembrane system</location>
        <topology evidence="1">Multi-pass membrane protein</topology>
    </subcellularLocation>
</comment>